<feature type="domain" description="Large ribosomal subunit protein bL25 beta" evidence="8">
    <location>
        <begin position="99"/>
        <end position="184"/>
    </location>
</feature>
<reference evidence="9 10" key="1">
    <citation type="journal article" date="2016" name="Nat. Commun.">
        <title>Thousands of microbial genomes shed light on interconnected biogeochemical processes in an aquifer system.</title>
        <authorList>
            <person name="Anantharaman K."/>
            <person name="Brown C.T."/>
            <person name="Hug L.A."/>
            <person name="Sharon I."/>
            <person name="Castelle C.J."/>
            <person name="Probst A.J."/>
            <person name="Thomas B.C."/>
            <person name="Singh A."/>
            <person name="Wilkins M.J."/>
            <person name="Karaoz U."/>
            <person name="Brodie E.L."/>
            <person name="Williams K.H."/>
            <person name="Hubbard S.S."/>
            <person name="Banfield J.F."/>
        </authorList>
    </citation>
    <scope>NUCLEOTIDE SEQUENCE [LARGE SCALE GENOMIC DNA]</scope>
</reference>
<evidence type="ECO:0000256" key="3">
    <source>
        <dbReference type="ARBA" id="ARBA00022980"/>
    </source>
</evidence>
<evidence type="ECO:0000313" key="9">
    <source>
        <dbReference type="EMBL" id="OGE79103.1"/>
    </source>
</evidence>
<comment type="similarity">
    <text evidence="5">Belongs to the bacterial ribosomal protein bL25 family. CTC subfamily.</text>
</comment>
<dbReference type="STRING" id="1817824.A2751_05680"/>
<evidence type="ECO:0000256" key="6">
    <source>
        <dbReference type="SAM" id="MobiDB-lite"/>
    </source>
</evidence>
<dbReference type="InterPro" id="IPR001021">
    <property type="entry name" value="Ribosomal_bL25_long"/>
</dbReference>
<dbReference type="EMBL" id="MFEK01000007">
    <property type="protein sequence ID" value="OGE79103.1"/>
    <property type="molecule type" value="Genomic_DNA"/>
</dbReference>
<dbReference type="NCBIfam" id="TIGR00731">
    <property type="entry name" value="bL25_bact_ctc"/>
    <property type="match status" value="1"/>
</dbReference>
<evidence type="ECO:0000256" key="5">
    <source>
        <dbReference type="HAMAP-Rule" id="MF_01334"/>
    </source>
</evidence>
<keyword evidence="4 5" id="KW-0687">Ribonucleoprotein</keyword>
<dbReference type="PANTHER" id="PTHR33284:SF1">
    <property type="entry name" value="RIBOSOMAL PROTEIN L25_GLN-TRNA SYNTHETASE, ANTI-CODON-BINDING DOMAIN-CONTAINING PROTEIN"/>
    <property type="match status" value="1"/>
</dbReference>
<comment type="subunit">
    <text evidence="5">Part of the 50S ribosomal subunit; part of the 5S rRNA/L5/L18/L25 subcomplex. Contacts the 5S rRNA. Binds to the 5S rRNA independently of L5 and L18.</text>
</comment>
<evidence type="ECO:0000256" key="1">
    <source>
        <dbReference type="ARBA" id="ARBA00022730"/>
    </source>
</evidence>
<dbReference type="InterPro" id="IPR037121">
    <property type="entry name" value="Ribosomal_bL25_C"/>
</dbReference>
<comment type="function">
    <text evidence="5">This is one of the proteins that binds to the 5S RNA in the ribosome where it forms part of the central protuberance.</text>
</comment>
<dbReference type="HAMAP" id="MF_01334">
    <property type="entry name" value="Ribosomal_bL25_CTC"/>
    <property type="match status" value="1"/>
</dbReference>
<gene>
    <name evidence="5" type="primary">rplY</name>
    <name evidence="5" type="synonym">ctc</name>
    <name evidence="9" type="ORF">A2751_05680</name>
</gene>
<dbReference type="GO" id="GO:0003735">
    <property type="term" value="F:structural constituent of ribosome"/>
    <property type="evidence" value="ECO:0007669"/>
    <property type="project" value="InterPro"/>
</dbReference>
<name>A0A1F5NNG1_9BACT</name>
<dbReference type="Gene3D" id="2.40.240.10">
    <property type="entry name" value="Ribosomal Protein L25, Chain P"/>
    <property type="match status" value="1"/>
</dbReference>
<dbReference type="InterPro" id="IPR020056">
    <property type="entry name" value="Rbsml_bL25/Gln-tRNA_synth_N"/>
</dbReference>
<comment type="caution">
    <text evidence="9">The sequence shown here is derived from an EMBL/GenBank/DDBJ whole genome shotgun (WGS) entry which is preliminary data.</text>
</comment>
<dbReference type="InterPro" id="IPR029751">
    <property type="entry name" value="Ribosomal_L25_dom"/>
</dbReference>
<dbReference type="GO" id="GO:0022625">
    <property type="term" value="C:cytosolic large ribosomal subunit"/>
    <property type="evidence" value="ECO:0007669"/>
    <property type="project" value="TreeGrafter"/>
</dbReference>
<proteinExistence type="inferred from homology"/>
<keyword evidence="2 5" id="KW-0694">RNA-binding</keyword>
<dbReference type="InterPro" id="IPR020930">
    <property type="entry name" value="Ribosomal_uL5_bac-type"/>
</dbReference>
<dbReference type="InterPro" id="IPR020057">
    <property type="entry name" value="Ribosomal_bL25_b-dom"/>
</dbReference>
<dbReference type="Proteomes" id="UP000176864">
    <property type="component" value="Unassembled WGS sequence"/>
</dbReference>
<accession>A0A1F5NNG1</accession>
<organism evidence="9 10">
    <name type="scientific">Candidatus Doudnabacteria bacterium RIFCSPHIGHO2_01_FULL_46_14</name>
    <dbReference type="NCBI Taxonomy" id="1817824"/>
    <lineage>
        <taxon>Bacteria</taxon>
        <taxon>Candidatus Doudnaibacteriota</taxon>
    </lineage>
</organism>
<feature type="compositionally biased region" description="Basic and acidic residues" evidence="6">
    <location>
        <begin position="225"/>
        <end position="244"/>
    </location>
</feature>
<feature type="domain" description="Large ribosomal subunit protein bL25 L25" evidence="7">
    <location>
        <begin position="5"/>
        <end position="91"/>
    </location>
</feature>
<dbReference type="GO" id="GO:0006412">
    <property type="term" value="P:translation"/>
    <property type="evidence" value="ECO:0007669"/>
    <property type="project" value="UniProtKB-UniRule"/>
</dbReference>
<evidence type="ECO:0000259" key="8">
    <source>
        <dbReference type="Pfam" id="PF14693"/>
    </source>
</evidence>
<keyword evidence="1 5" id="KW-0699">rRNA-binding</keyword>
<evidence type="ECO:0000313" key="10">
    <source>
        <dbReference type="Proteomes" id="UP000176864"/>
    </source>
</evidence>
<dbReference type="SUPFAM" id="SSF50715">
    <property type="entry name" value="Ribosomal protein L25-like"/>
    <property type="match status" value="1"/>
</dbReference>
<evidence type="ECO:0000256" key="2">
    <source>
        <dbReference type="ARBA" id="ARBA00022884"/>
    </source>
</evidence>
<dbReference type="GO" id="GO:0008097">
    <property type="term" value="F:5S rRNA binding"/>
    <property type="evidence" value="ECO:0007669"/>
    <property type="project" value="InterPro"/>
</dbReference>
<dbReference type="InterPro" id="IPR011035">
    <property type="entry name" value="Ribosomal_bL25/Gln-tRNA_synth"/>
</dbReference>
<evidence type="ECO:0000256" key="4">
    <source>
        <dbReference type="ARBA" id="ARBA00023274"/>
    </source>
</evidence>
<dbReference type="PANTHER" id="PTHR33284">
    <property type="entry name" value="RIBOSOMAL PROTEIN L25/GLN-TRNA SYNTHETASE, ANTI-CODON-BINDING DOMAIN-CONTAINING PROTEIN"/>
    <property type="match status" value="1"/>
</dbReference>
<keyword evidence="3 5" id="KW-0689">Ribosomal protein</keyword>
<dbReference type="Pfam" id="PF01386">
    <property type="entry name" value="Ribosomal_L25p"/>
    <property type="match status" value="1"/>
</dbReference>
<feature type="region of interest" description="Disordered" evidence="6">
    <location>
        <begin position="217"/>
        <end position="244"/>
    </location>
</feature>
<dbReference type="Gene3D" id="2.170.120.20">
    <property type="entry name" value="Ribosomal protein L25, beta domain"/>
    <property type="match status" value="1"/>
</dbReference>
<evidence type="ECO:0000259" key="7">
    <source>
        <dbReference type="Pfam" id="PF01386"/>
    </source>
</evidence>
<dbReference type="CDD" id="cd00495">
    <property type="entry name" value="Ribosomal_L25_TL5_CTC"/>
    <property type="match status" value="1"/>
</dbReference>
<protein>
    <recommendedName>
        <fullName evidence="5">Large ribosomal subunit protein bL25</fullName>
    </recommendedName>
    <alternativeName>
        <fullName evidence="5">General stress protein CTC</fullName>
    </alternativeName>
</protein>
<dbReference type="Pfam" id="PF14693">
    <property type="entry name" value="Ribosomal_TL5_C"/>
    <property type="match status" value="1"/>
</dbReference>
<sequence length="244" mass="26716">MELVIEAQARTVLGKQNIKLRKQGILPAVLYGSGKESVHLQIASKAFDKIYRKAGENTLVNLKIDGKTETKVLIHDVAKHFMRDEAIHVDFYEVDLTKKTHAKVPLEFIGIAPAVKELGGILLKVANEIEVEALPADLPHKIEIDLTGLKTFENTIRLADVKVSDKVKILGNPDDMIVSVQAPRSEEELASLEQPTAEAEKAAVEALTKVPEAVVEGEGVSAESVKAEKAEKKETKAEEKAEKK</sequence>
<dbReference type="AlphaFoldDB" id="A0A1F5NNG1"/>